<keyword evidence="1" id="KW-0677">Repeat</keyword>
<dbReference type="SUPFAM" id="SSF48403">
    <property type="entry name" value="Ankyrin repeat"/>
    <property type="match status" value="1"/>
</dbReference>
<reference evidence="3 4" key="1">
    <citation type="submission" date="2017-02" db="EMBL/GenBank/DDBJ databases">
        <title>Genomes of Trichoderma spp. with biocontrol activity.</title>
        <authorList>
            <person name="Gardiner D."/>
            <person name="Kazan K."/>
            <person name="Vos C."/>
            <person name="Harvey P."/>
        </authorList>
    </citation>
    <scope>NUCLEOTIDE SEQUENCE [LARGE SCALE GENOMIC DNA]</scope>
    <source>
        <strain evidence="3 4">A5MH</strain>
    </source>
</reference>
<evidence type="ECO:0000313" key="4">
    <source>
        <dbReference type="Proteomes" id="UP000236546"/>
    </source>
</evidence>
<dbReference type="PANTHER" id="PTHR24123">
    <property type="entry name" value="ANKYRIN REPEAT-CONTAINING"/>
    <property type="match status" value="1"/>
</dbReference>
<evidence type="ECO:0000313" key="3">
    <source>
        <dbReference type="EMBL" id="PNP39879.1"/>
    </source>
</evidence>
<gene>
    <name evidence="3" type="ORF">TGAMA5MH_08144</name>
</gene>
<evidence type="ECO:0008006" key="5">
    <source>
        <dbReference type="Google" id="ProtNLM"/>
    </source>
</evidence>
<proteinExistence type="predicted"/>
<protein>
    <recommendedName>
        <fullName evidence="5">Ankyrin repeat protein</fullName>
    </recommendedName>
</protein>
<organism evidence="3 4">
    <name type="scientific">Trichoderma gamsii</name>
    <dbReference type="NCBI Taxonomy" id="398673"/>
    <lineage>
        <taxon>Eukaryota</taxon>
        <taxon>Fungi</taxon>
        <taxon>Dikarya</taxon>
        <taxon>Ascomycota</taxon>
        <taxon>Pezizomycotina</taxon>
        <taxon>Sordariomycetes</taxon>
        <taxon>Hypocreomycetidae</taxon>
        <taxon>Hypocreales</taxon>
        <taxon>Hypocreaceae</taxon>
        <taxon>Trichoderma</taxon>
    </lineage>
</organism>
<dbReference type="OrthoDB" id="4898535at2759"/>
<dbReference type="EMBL" id="MTYH01000074">
    <property type="protein sequence ID" value="PNP39879.1"/>
    <property type="molecule type" value="Genomic_DNA"/>
</dbReference>
<dbReference type="Pfam" id="PF12796">
    <property type="entry name" value="Ank_2"/>
    <property type="match status" value="1"/>
</dbReference>
<dbReference type="Proteomes" id="UP000236546">
    <property type="component" value="Unassembled WGS sequence"/>
</dbReference>
<sequence>MAEANSSVNKRAVQVLAPPSLTSCVDVVNRATAPYHNERPIRGAVISFDFKYPSSIFYVQKEPVLKFDLNFMIEIEDEYHMPIEIQAVEANYFNLDNNIAELLNDSEHFPEPTVSPINGKVEIQMHPPKTYGNWSDNNVRFVVLANSYPSNIRITVSTMNGTHQLQRAFIGASRPYTASSPDEDKLRKLLCWTAGLGYIELFKAYLDQLPAGLESEDAFGMTPFSWAAQNGRDEVVRLALQQAGSICSRRRTARGPAPLEAAARGKHNNLFMKFLKWIKYLESPIAINTILEPDEIPKDVPDLTNDDIEREIQSAIRNEQTVTIQKLVEVLRDRQGRRDEQKRWLAKRMVEAAEDGELFLVQALRSCGADVNCIDDSQVTPLMGAMNKGKTKVAEYLIFQGATDTHNRALHIAVINKQHSTIRALLQVKTLKEGATKNELLRIADDNKDSTTLMLLKLEKGTEKLATLTDLDEEVDKLFEATVVTFSENQSPEFKELSVQNLWEQSQDIFDFTDGPNFKWFHLPANNMKWAEPYFPVG</sequence>
<dbReference type="SMART" id="SM00248">
    <property type="entry name" value="ANK"/>
    <property type="match status" value="2"/>
</dbReference>
<dbReference type="AlphaFoldDB" id="A0A2K0T2X6"/>
<dbReference type="Gene3D" id="1.25.40.20">
    <property type="entry name" value="Ankyrin repeat-containing domain"/>
    <property type="match status" value="2"/>
</dbReference>
<dbReference type="PANTHER" id="PTHR24123:SF33">
    <property type="entry name" value="PROTEIN HOS4"/>
    <property type="match status" value="1"/>
</dbReference>
<dbReference type="InterPro" id="IPR002110">
    <property type="entry name" value="Ankyrin_rpt"/>
</dbReference>
<dbReference type="InterPro" id="IPR051165">
    <property type="entry name" value="Multifunctional_ANK_Repeat"/>
</dbReference>
<name>A0A2K0T2X6_9HYPO</name>
<evidence type="ECO:0000256" key="2">
    <source>
        <dbReference type="ARBA" id="ARBA00023043"/>
    </source>
</evidence>
<comment type="caution">
    <text evidence="3">The sequence shown here is derived from an EMBL/GenBank/DDBJ whole genome shotgun (WGS) entry which is preliminary data.</text>
</comment>
<keyword evidence="2" id="KW-0040">ANK repeat</keyword>
<accession>A0A2K0T2X6</accession>
<dbReference type="InterPro" id="IPR036770">
    <property type="entry name" value="Ankyrin_rpt-contain_sf"/>
</dbReference>
<evidence type="ECO:0000256" key="1">
    <source>
        <dbReference type="ARBA" id="ARBA00022737"/>
    </source>
</evidence>